<feature type="compositionally biased region" description="Gly residues" evidence="1">
    <location>
        <begin position="269"/>
        <end position="281"/>
    </location>
</feature>
<proteinExistence type="predicted"/>
<feature type="transmembrane region" description="Helical" evidence="2">
    <location>
        <begin position="304"/>
        <end position="327"/>
    </location>
</feature>
<accession>A0ABQ8F165</accession>
<dbReference type="SUPFAM" id="SSF50044">
    <property type="entry name" value="SH3-domain"/>
    <property type="match status" value="1"/>
</dbReference>
<evidence type="ECO:0000256" key="2">
    <source>
        <dbReference type="SAM" id="Phobius"/>
    </source>
</evidence>
<name>A0ABQ8F165_9FUNG</name>
<dbReference type="EMBL" id="JAFCIX010000435">
    <property type="protein sequence ID" value="KAH6590237.1"/>
    <property type="molecule type" value="Genomic_DNA"/>
</dbReference>
<organism evidence="4 5">
    <name type="scientific">Batrachochytrium salamandrivorans</name>
    <dbReference type="NCBI Taxonomy" id="1357716"/>
    <lineage>
        <taxon>Eukaryota</taxon>
        <taxon>Fungi</taxon>
        <taxon>Fungi incertae sedis</taxon>
        <taxon>Chytridiomycota</taxon>
        <taxon>Chytridiomycota incertae sedis</taxon>
        <taxon>Chytridiomycetes</taxon>
        <taxon>Rhizophydiales</taxon>
        <taxon>Rhizophydiales incertae sedis</taxon>
        <taxon>Batrachochytrium</taxon>
    </lineage>
</organism>
<evidence type="ECO:0008006" key="6">
    <source>
        <dbReference type="Google" id="ProtNLM"/>
    </source>
</evidence>
<dbReference type="InterPro" id="IPR036028">
    <property type="entry name" value="SH3-like_dom_sf"/>
</dbReference>
<reference evidence="4 5" key="1">
    <citation type="submission" date="2021-02" db="EMBL/GenBank/DDBJ databases">
        <title>Variation within the Batrachochytrium salamandrivorans European outbreak.</title>
        <authorList>
            <person name="Kelly M."/>
            <person name="Pasmans F."/>
            <person name="Shea T.P."/>
            <person name="Munoz J.F."/>
            <person name="Carranza S."/>
            <person name="Cuomo C.A."/>
            <person name="Martel A."/>
        </authorList>
    </citation>
    <scope>NUCLEOTIDE SEQUENCE [LARGE SCALE GENOMIC DNA]</scope>
    <source>
        <strain evidence="4 5">AMFP18/2</strain>
    </source>
</reference>
<feature type="region of interest" description="Disordered" evidence="1">
    <location>
        <begin position="264"/>
        <end position="296"/>
    </location>
</feature>
<keyword evidence="3" id="KW-0732">Signal</keyword>
<protein>
    <recommendedName>
        <fullName evidence="6">SH3 domain-containing protein</fullName>
    </recommendedName>
</protein>
<evidence type="ECO:0000256" key="3">
    <source>
        <dbReference type="SAM" id="SignalP"/>
    </source>
</evidence>
<feature type="signal peptide" evidence="3">
    <location>
        <begin position="1"/>
        <end position="24"/>
    </location>
</feature>
<gene>
    <name evidence="4" type="ORF">BASA50_009498</name>
</gene>
<evidence type="ECO:0000313" key="5">
    <source>
        <dbReference type="Proteomes" id="UP001648503"/>
    </source>
</evidence>
<evidence type="ECO:0000313" key="4">
    <source>
        <dbReference type="EMBL" id="KAH6590237.1"/>
    </source>
</evidence>
<dbReference type="Gene3D" id="2.30.30.40">
    <property type="entry name" value="SH3 Domains"/>
    <property type="match status" value="1"/>
</dbReference>
<keyword evidence="2" id="KW-1133">Transmembrane helix</keyword>
<comment type="caution">
    <text evidence="4">The sequence shown here is derived from an EMBL/GenBank/DDBJ whole genome shotgun (WGS) entry which is preliminary data.</text>
</comment>
<evidence type="ECO:0000256" key="1">
    <source>
        <dbReference type="SAM" id="MobiDB-lite"/>
    </source>
</evidence>
<keyword evidence="2" id="KW-0472">Membrane</keyword>
<dbReference type="Proteomes" id="UP001648503">
    <property type="component" value="Unassembled WGS sequence"/>
</dbReference>
<feature type="chain" id="PRO_5046654045" description="SH3 domain-containing protein" evidence="3">
    <location>
        <begin position="25"/>
        <end position="499"/>
    </location>
</feature>
<keyword evidence="5" id="KW-1185">Reference proteome</keyword>
<sequence>MATLQACFASVIYAAVALSQLVHAGATTIILPMNLPSCWYNPAFQRPMINGQLDVDLLAGAFDWAVSTRDSPTTATDTTPSSCYYSSGKGMSTWRVNGPSITHYWNCLGVGCSLPCNGNTTVPFPSTSNMMKDCSGDMYQVPPSGSSIAPYSGSTDPYSRFLVKDFFDPVNDNACQATPIYRRLVRVYDKCTMITSDNARPPRQLFAISQVSPTEVVQRLCLDSACSNCTTSTAVPSWKMSSLKCQKEGTDLVRGMYLFSKDGDSSNGNPGGGAAAPGSGNGIDPTSRGGALNTNSSNSSAPHVLLGLSVGASILFVSVIVLSGIYLMRRQNQGRPSESPYQYKLYKSQKAVAPDTTKVSPPTTDRSQTTLLSKFPVIRMSTIKHATAQAVSRIIPQPKETKDRSKSKNGSHRALSSLEQSRYDALCADKPINKPRVVMIDYKRQRQDELDLTIGDQVVLMSIWTDGWGQAYNLTTGEEGIMAALAIGGEFQSGSADEC</sequence>
<feature type="region of interest" description="Disordered" evidence="1">
    <location>
        <begin position="391"/>
        <end position="415"/>
    </location>
</feature>
<keyword evidence="2" id="KW-0812">Transmembrane</keyword>